<dbReference type="Pfam" id="PF19290">
    <property type="entry name" value="PmbA_TldD_2nd"/>
    <property type="match status" value="1"/>
</dbReference>
<dbReference type="KEGG" id="pzi:CWO85_00530"/>
<dbReference type="InterPro" id="IPR036059">
    <property type="entry name" value="TldD/PmbA_sf"/>
</dbReference>
<dbReference type="GO" id="GO:0005829">
    <property type="term" value="C:cytosol"/>
    <property type="evidence" value="ECO:0007669"/>
    <property type="project" value="TreeGrafter"/>
</dbReference>
<sequence>MINNNNINYKKWFNTALSQNFEALEILTDRKKSITVNLEDGKIHEHVQNDVLGTTIKGLFQNKKSSMYLEKIDETKMEDILENLRNQISVLNIKEKDIIFEGSPSYPMVNNSNFDFSQINIQKKYDLLFQLEKELLKSVLLKKIDTISYDETYLENKIVNSKGLNLEEKLSFLTISVSCVFQKNEDIEEIYEYFVVKEFDKFDIQKYAEKIISLGESKLTSQSLKSKTYPVVFSNKIFANFLKNFSSIFNGMNAYRNLTKLKDKQGTTIASPKVTLIDDPLCKEALCQYKFDDEGVACYTKKIIDKGVFQQFIHNLKTSLIFDVKPTGNGFDNSISMTNMYLEKGTKTFEEMISSIDEGVYIDYIIGFHAGINDISGDFSLQAAGFKIEKGKITKPVKMIIVSGNFFDILLNLKEIANDLVFQVSGFGSPSVYAGDLTIAGEN</sequence>
<dbReference type="Pfam" id="PF19289">
    <property type="entry name" value="PmbA_TldD_3rd"/>
    <property type="match status" value="1"/>
</dbReference>
<dbReference type="InterPro" id="IPR045569">
    <property type="entry name" value="Metalloprtase-TldD/E_C"/>
</dbReference>
<dbReference type="Gene3D" id="3.30.2290.10">
    <property type="entry name" value="PmbA/TldD superfamily"/>
    <property type="match status" value="1"/>
</dbReference>
<dbReference type="EMBL" id="CP025121">
    <property type="protein sequence ID" value="AYJ01026.1"/>
    <property type="molecule type" value="Genomic_DNA"/>
</dbReference>
<dbReference type="PANTHER" id="PTHR43421">
    <property type="entry name" value="METALLOPROTEASE PMBA"/>
    <property type="match status" value="1"/>
</dbReference>
<dbReference type="OrthoDB" id="9803213at2"/>
<dbReference type="InterPro" id="IPR045570">
    <property type="entry name" value="Metalloprtase-TldD/E_cen_dom"/>
</dbReference>
<protein>
    <submittedName>
        <fullName evidence="3">TldD/PmbA family protein</fullName>
    </submittedName>
</protein>
<evidence type="ECO:0000259" key="2">
    <source>
        <dbReference type="Pfam" id="PF19290"/>
    </source>
</evidence>
<evidence type="ECO:0000313" key="3">
    <source>
        <dbReference type="EMBL" id="AYJ01026.1"/>
    </source>
</evidence>
<accession>A0A660HML5</accession>
<organism evidence="3 4">
    <name type="scientific">Ziziphus jujuba witches'-broom phytoplasma</name>
    <dbReference type="NCBI Taxonomy" id="135727"/>
    <lineage>
        <taxon>Bacteria</taxon>
        <taxon>Bacillati</taxon>
        <taxon>Mycoplasmatota</taxon>
        <taxon>Mollicutes</taxon>
        <taxon>Acholeplasmatales</taxon>
        <taxon>Acholeplasmataceae</taxon>
        <taxon>Candidatus Phytoplasma</taxon>
        <taxon>16SrV (Elm yellows group)</taxon>
    </lineage>
</organism>
<proteinExistence type="predicted"/>
<dbReference type="PANTHER" id="PTHR43421:SF1">
    <property type="entry name" value="METALLOPROTEASE PMBA"/>
    <property type="match status" value="1"/>
</dbReference>
<dbReference type="GO" id="GO:0006508">
    <property type="term" value="P:proteolysis"/>
    <property type="evidence" value="ECO:0007669"/>
    <property type="project" value="InterPro"/>
</dbReference>
<keyword evidence="4" id="KW-1185">Reference proteome</keyword>
<dbReference type="InterPro" id="IPR035068">
    <property type="entry name" value="TldD/PmbA_N"/>
</dbReference>
<dbReference type="AlphaFoldDB" id="A0A660HML5"/>
<dbReference type="InterPro" id="IPR047657">
    <property type="entry name" value="PmbA"/>
</dbReference>
<evidence type="ECO:0000313" key="4">
    <source>
        <dbReference type="Proteomes" id="UP000272462"/>
    </source>
</evidence>
<dbReference type="GO" id="GO:0008237">
    <property type="term" value="F:metallopeptidase activity"/>
    <property type="evidence" value="ECO:0007669"/>
    <property type="project" value="InterPro"/>
</dbReference>
<reference evidence="3 4" key="1">
    <citation type="journal article" date="2018" name="BMC Genomics">
        <title>Comparative genome analysis of jujube witches'-broom Phytoplasma, an obligate pathogen that causes jujube witches'-broom disease.</title>
        <authorList>
            <person name="Wang J."/>
            <person name="Song L."/>
            <person name="Jiao Q."/>
            <person name="Yang S."/>
            <person name="Gao R."/>
            <person name="Lu X."/>
            <person name="Zhou G."/>
        </authorList>
    </citation>
    <scope>NUCLEOTIDE SEQUENCE [LARGE SCALE GENOMIC DNA]</scope>
    <source>
        <strain evidence="3">Jwb-nky</strain>
    </source>
</reference>
<dbReference type="RefSeq" id="WP_121463758.1">
    <property type="nucleotide sequence ID" value="NZ_CP025121.1"/>
</dbReference>
<evidence type="ECO:0000259" key="1">
    <source>
        <dbReference type="Pfam" id="PF19289"/>
    </source>
</evidence>
<gene>
    <name evidence="3" type="ORF">CWO85_00530</name>
</gene>
<feature type="domain" description="Metalloprotease TldD/E C-terminal" evidence="1">
    <location>
        <begin position="226"/>
        <end position="441"/>
    </location>
</feature>
<dbReference type="Proteomes" id="UP000272462">
    <property type="component" value="Chromosome"/>
</dbReference>
<feature type="domain" description="Metalloprotease TldD/E central" evidence="2">
    <location>
        <begin position="115"/>
        <end position="212"/>
    </location>
</feature>
<dbReference type="SUPFAM" id="SSF111283">
    <property type="entry name" value="Putative modulator of DNA gyrase, PmbA/TldD"/>
    <property type="match status" value="1"/>
</dbReference>
<name>A0A660HML5_ZIZJU</name>